<dbReference type="GO" id="GO:0032049">
    <property type="term" value="P:cardiolipin biosynthetic process"/>
    <property type="evidence" value="ECO:0007669"/>
    <property type="project" value="UniProtKB-ARBA"/>
</dbReference>
<dbReference type="InterPro" id="IPR001736">
    <property type="entry name" value="PLipase_D/transphosphatidylase"/>
</dbReference>
<dbReference type="InterPro" id="IPR025202">
    <property type="entry name" value="PLD-like_dom"/>
</dbReference>
<dbReference type="PROSITE" id="PS50035">
    <property type="entry name" value="PLD"/>
    <property type="match status" value="1"/>
</dbReference>
<evidence type="ECO:0000313" key="2">
    <source>
        <dbReference type="EMBL" id="GGG22198.1"/>
    </source>
</evidence>
<organism evidence="2 3">
    <name type="scientific">Paenibacillus abyssi</name>
    <dbReference type="NCBI Taxonomy" id="1340531"/>
    <lineage>
        <taxon>Bacteria</taxon>
        <taxon>Bacillati</taxon>
        <taxon>Bacillota</taxon>
        <taxon>Bacilli</taxon>
        <taxon>Bacillales</taxon>
        <taxon>Paenibacillaceae</taxon>
        <taxon>Paenibacillus</taxon>
    </lineage>
</organism>
<feature type="domain" description="PLD phosphodiesterase" evidence="1">
    <location>
        <begin position="247"/>
        <end position="274"/>
    </location>
</feature>
<proteinExistence type="predicted"/>
<dbReference type="Proteomes" id="UP000644756">
    <property type="component" value="Unassembled WGS sequence"/>
</dbReference>
<reference evidence="2" key="2">
    <citation type="submission" date="2020-09" db="EMBL/GenBank/DDBJ databases">
        <authorList>
            <person name="Sun Q."/>
            <person name="Zhou Y."/>
        </authorList>
    </citation>
    <scope>NUCLEOTIDE SEQUENCE</scope>
    <source>
        <strain evidence="2">CGMCC 1.12987</strain>
    </source>
</reference>
<dbReference type="GO" id="GO:0030572">
    <property type="term" value="F:phosphatidyltransferase activity"/>
    <property type="evidence" value="ECO:0007669"/>
    <property type="project" value="UniProtKB-ARBA"/>
</dbReference>
<dbReference type="RefSeq" id="WP_188533194.1">
    <property type="nucleotide sequence ID" value="NZ_BMGR01000018.1"/>
</dbReference>
<evidence type="ECO:0000313" key="3">
    <source>
        <dbReference type="Proteomes" id="UP000644756"/>
    </source>
</evidence>
<evidence type="ECO:0000259" key="1">
    <source>
        <dbReference type="PROSITE" id="PS50035"/>
    </source>
</evidence>
<comment type="caution">
    <text evidence="2">The sequence shown here is derived from an EMBL/GenBank/DDBJ whole genome shotgun (WGS) entry which is preliminary data.</text>
</comment>
<reference evidence="2" key="1">
    <citation type="journal article" date="2014" name="Int. J. Syst. Evol. Microbiol.">
        <title>Complete genome sequence of Corynebacterium casei LMG S-19264T (=DSM 44701T), isolated from a smear-ripened cheese.</title>
        <authorList>
            <consortium name="US DOE Joint Genome Institute (JGI-PGF)"/>
            <person name="Walter F."/>
            <person name="Albersmeier A."/>
            <person name="Kalinowski J."/>
            <person name="Ruckert C."/>
        </authorList>
    </citation>
    <scope>NUCLEOTIDE SEQUENCE</scope>
    <source>
        <strain evidence="2">CGMCC 1.12987</strain>
    </source>
</reference>
<protein>
    <submittedName>
        <fullName evidence="2">Cardiolipin synthase</fullName>
    </submittedName>
</protein>
<dbReference type="SUPFAM" id="SSF56024">
    <property type="entry name" value="Phospholipase D/nuclease"/>
    <property type="match status" value="2"/>
</dbReference>
<dbReference type="EMBL" id="BMGR01000018">
    <property type="protein sequence ID" value="GGG22198.1"/>
    <property type="molecule type" value="Genomic_DNA"/>
</dbReference>
<sequence length="535" mass="59879">MNTNAGKIALQDWDGKLRKAMVDFMNYLLSGGPLDKIVEGAQAAVEYADVHFPRGAAVRYRQSVGGIFTAWEQLCDLPGIGPNCLEQLAYLVDGLDLAKLDALVPDTTSNNRVEAFVNGPDNLRVLLEEIGRAKRYIHLSVMLFYNDRSGALVAEALLAALARGVKVRLMVDYGVTAFGYNKNLKVGEFGGLAEKLEKAGAKVINTFKTCYDGGEWPAKRAELAEKGVPESHLFLQDFVQEVMVLGLNVVNHRKFMIVDGVTSVIGSMNIGDQYTYETPIRETPGRFAQGRALGVPSGEEEWHDGCFRIRGACAGSLNRLFAFQWIVLGGDIFDPKDEFYAAQEDLHFGDEECTLVASFPGNPVNLIQSYYLSLLAHAGDETIIVNPYLIDEKFWEQLKSLDAEQAQHITICNPLHVNDHPTNLAAVRSHMYRPFRKGVSFYDYSKTERFAHWKITYDKRSDCVFHGSYNINERSACHDFELGVLVRGRAFADTVRGMIAHDLEVSERITEDKAFFKHPALHLTTYLNKWTKDLT</sequence>
<dbReference type="SMART" id="SM00155">
    <property type="entry name" value="PLDc"/>
    <property type="match status" value="1"/>
</dbReference>
<dbReference type="AlphaFoldDB" id="A0A917G542"/>
<dbReference type="PANTHER" id="PTHR21248">
    <property type="entry name" value="CARDIOLIPIN SYNTHASE"/>
    <property type="match status" value="1"/>
</dbReference>
<name>A0A917G542_9BACL</name>
<accession>A0A917G542</accession>
<keyword evidence="3" id="KW-1185">Reference proteome</keyword>
<dbReference type="Pfam" id="PF13091">
    <property type="entry name" value="PLDc_2"/>
    <property type="match status" value="2"/>
</dbReference>
<dbReference type="PANTHER" id="PTHR21248:SF22">
    <property type="entry name" value="PHOSPHOLIPASE D"/>
    <property type="match status" value="1"/>
</dbReference>
<gene>
    <name evidence="2" type="ORF">GCM10010916_43560</name>
</gene>
<dbReference type="Gene3D" id="3.30.870.10">
    <property type="entry name" value="Endonuclease Chain A"/>
    <property type="match status" value="2"/>
</dbReference>